<evidence type="ECO:0000259" key="12">
    <source>
        <dbReference type="PROSITE" id="PS50287"/>
    </source>
</evidence>
<dbReference type="SMART" id="SM00202">
    <property type="entry name" value="SR"/>
    <property type="match status" value="3"/>
</dbReference>
<dbReference type="PROSITE" id="PS00420">
    <property type="entry name" value="SRCR_1"/>
    <property type="match status" value="3"/>
</dbReference>
<evidence type="ECO:0000256" key="11">
    <source>
        <dbReference type="PROSITE-ProRule" id="PRU00196"/>
    </source>
</evidence>
<dbReference type="PRINTS" id="PR00258">
    <property type="entry name" value="SPERACTRCPTR"/>
</dbReference>
<dbReference type="GO" id="GO:0004252">
    <property type="term" value="F:serine-type endopeptidase activity"/>
    <property type="evidence" value="ECO:0007669"/>
    <property type="project" value="TreeGrafter"/>
</dbReference>
<organism evidence="13 14">
    <name type="scientific">Anas platyrhynchos</name>
    <name type="common">Mallard</name>
    <name type="synonym">Anas boschas</name>
    <dbReference type="NCBI Taxonomy" id="8839"/>
    <lineage>
        <taxon>Eukaryota</taxon>
        <taxon>Metazoa</taxon>
        <taxon>Chordata</taxon>
        <taxon>Craniata</taxon>
        <taxon>Vertebrata</taxon>
        <taxon>Euteleostomi</taxon>
        <taxon>Archelosauria</taxon>
        <taxon>Archosauria</taxon>
        <taxon>Dinosauria</taxon>
        <taxon>Saurischia</taxon>
        <taxon>Theropoda</taxon>
        <taxon>Coelurosauria</taxon>
        <taxon>Aves</taxon>
        <taxon>Neognathae</taxon>
        <taxon>Galloanserae</taxon>
        <taxon>Anseriformes</taxon>
        <taxon>Anatidae</taxon>
        <taxon>Anatinae</taxon>
        <taxon>Anas</taxon>
    </lineage>
</organism>
<dbReference type="FunFam" id="3.10.250.10:FF:000003">
    <property type="entry name" value="Deleted in malignant brain tumors 1"/>
    <property type="match status" value="2"/>
</dbReference>
<dbReference type="Gene3D" id="3.10.250.10">
    <property type="entry name" value="SRCR-like domain"/>
    <property type="match status" value="3"/>
</dbReference>
<dbReference type="InterPro" id="IPR001190">
    <property type="entry name" value="SRCR"/>
</dbReference>
<keyword evidence="2" id="KW-0964">Secreted</keyword>
<dbReference type="Ensembl" id="ENSAPLT00020016148.1">
    <property type="protein sequence ID" value="ENSAPLP00020014987.1"/>
    <property type="gene ID" value="ENSAPLG00020010880.1"/>
</dbReference>
<dbReference type="GO" id="GO:0031638">
    <property type="term" value="P:zymogen activation"/>
    <property type="evidence" value="ECO:0007669"/>
    <property type="project" value="TreeGrafter"/>
</dbReference>
<feature type="domain" description="SRCR" evidence="12">
    <location>
        <begin position="126"/>
        <end position="226"/>
    </location>
</feature>
<dbReference type="GO" id="GO:0005886">
    <property type="term" value="C:plasma membrane"/>
    <property type="evidence" value="ECO:0007669"/>
    <property type="project" value="TreeGrafter"/>
</dbReference>
<proteinExistence type="predicted"/>
<protein>
    <recommendedName>
        <fullName evidence="10">Soluble scavenger receptor cysteine-rich domain-containing protein SSC5D</fullName>
    </recommendedName>
</protein>
<dbReference type="AlphaFoldDB" id="A0A8B9T2F8"/>
<reference evidence="13" key="1">
    <citation type="submission" date="2019-08" db="EMBL/GenBank/DDBJ databases">
        <title>Three high-quality genomes provides insights into domestication of ducks.</title>
        <authorList>
            <person name="Hou Z.C."/>
            <person name="Zhu F."/>
            <person name="Yin Z.T."/>
            <person name="Zhang F."/>
        </authorList>
    </citation>
    <scope>NUCLEOTIDE SEQUENCE [LARGE SCALE GENOMIC DNA]</scope>
</reference>
<evidence type="ECO:0000256" key="2">
    <source>
        <dbReference type="ARBA" id="ARBA00022525"/>
    </source>
</evidence>
<evidence type="ECO:0000313" key="14">
    <source>
        <dbReference type="Proteomes" id="UP000694400"/>
    </source>
</evidence>
<evidence type="ECO:0000256" key="5">
    <source>
        <dbReference type="ARBA" id="ARBA00023157"/>
    </source>
</evidence>
<evidence type="ECO:0000256" key="1">
    <source>
        <dbReference type="ARBA" id="ARBA00004613"/>
    </source>
</evidence>
<keyword evidence="3" id="KW-0732">Signal</keyword>
<dbReference type="SUPFAM" id="SSF56487">
    <property type="entry name" value="SRCR-like"/>
    <property type="match status" value="3"/>
</dbReference>
<comment type="subunit">
    <text evidence="9">Interacts with LGALS1 and laminin.</text>
</comment>
<reference evidence="13" key="2">
    <citation type="submission" date="2025-08" db="UniProtKB">
        <authorList>
            <consortium name="Ensembl"/>
        </authorList>
    </citation>
    <scope>IDENTIFICATION</scope>
</reference>
<sequence>MNLLFSMVLVSGIHTKPRSAFPVRLVNGSNFCSGRVEVFHEQQWGTVCDDSWDLADAQVVCRQLGCGAAISAPGSARFGQGTGQIWLDDVNCAGAETALSDCMARSWGDHNCNHKEDASVFCSAPLRLVNGPTRCAGRVEVLQSQQWGTVCDDNWDLSDAEVVCQQLGCGKAMSAPGSAYFGQGYGRIWLDDVKCSGRESALSKCVARPWGVHNCNHGEDAGVICSDPFPVRLAGGPGQCAGRVEVLHTGRWGTVCDDDWGLPDAAVVCRELGCGTALAAPTGAWFGEGSGPIWLNGLRCRGGEGRLAQCRHRGWRSHVCTHEEDASAVCSGGLRPRHWGGGKAEMVKAQRLEKSWEVIKSSR</sequence>
<evidence type="ECO:0000256" key="7">
    <source>
        <dbReference type="ARBA" id="ARBA00023180"/>
    </source>
</evidence>
<dbReference type="InterPro" id="IPR036772">
    <property type="entry name" value="SRCR-like_dom_sf"/>
</dbReference>
<feature type="domain" description="SRCR" evidence="12">
    <location>
        <begin position="231"/>
        <end position="331"/>
    </location>
</feature>
<dbReference type="PANTHER" id="PTHR48071">
    <property type="entry name" value="SRCR DOMAIN-CONTAINING PROTEIN"/>
    <property type="match status" value="1"/>
</dbReference>
<feature type="disulfide bond" evidence="11">
    <location>
        <begin position="300"/>
        <end position="310"/>
    </location>
</feature>
<evidence type="ECO:0000256" key="10">
    <source>
        <dbReference type="ARBA" id="ARBA00069168"/>
    </source>
</evidence>
<evidence type="ECO:0000256" key="3">
    <source>
        <dbReference type="ARBA" id="ARBA00022729"/>
    </source>
</evidence>
<evidence type="ECO:0000256" key="8">
    <source>
        <dbReference type="ARBA" id="ARBA00058074"/>
    </source>
</evidence>
<reference evidence="13" key="3">
    <citation type="submission" date="2025-09" db="UniProtKB">
        <authorList>
            <consortium name="Ensembl"/>
        </authorList>
    </citation>
    <scope>IDENTIFICATION</scope>
</reference>
<feature type="domain" description="SRCR" evidence="12">
    <location>
        <begin position="23"/>
        <end position="123"/>
    </location>
</feature>
<comment type="function">
    <text evidence="8">Binds to extracellular matrix proteins. Binds to pathogen-associated molecular patterns (PAMPs) present on the cell walls of Gram-positive and Gram-negative bacteria and fungi, behaving as a pattern recognition receptor (PRR). Induces bacterial and fungal aggregation and subsequent inhibition of PAMP-induced cytokine release. Does not possess intrinsic bactericidal activity. May play a role in the innate defense and homeostasis of certain epithelial surfaces.</text>
</comment>
<dbReference type="FunFam" id="3.10.250.10:FF:000007">
    <property type="entry name" value="Soluble scavenger receptor cysteine-rich domain-containing protein SSC5D"/>
    <property type="match status" value="1"/>
</dbReference>
<feature type="disulfide bond" evidence="11">
    <location>
        <begin position="61"/>
        <end position="122"/>
    </location>
</feature>
<feature type="disulfide bond" evidence="11">
    <location>
        <begin position="92"/>
        <end position="102"/>
    </location>
</feature>
<dbReference type="PROSITE" id="PS50287">
    <property type="entry name" value="SRCR_2"/>
    <property type="match status" value="3"/>
</dbReference>
<keyword evidence="7" id="KW-0325">Glycoprotein</keyword>
<evidence type="ECO:0000256" key="6">
    <source>
        <dbReference type="ARBA" id="ARBA00023170"/>
    </source>
</evidence>
<feature type="disulfide bond" evidence="11">
    <location>
        <begin position="195"/>
        <end position="205"/>
    </location>
</feature>
<keyword evidence="4" id="KW-0677">Repeat</keyword>
<dbReference type="PANTHER" id="PTHR48071:SF15">
    <property type="entry name" value="SRCR DOMAIN-CONTAINING PROTEIN"/>
    <property type="match status" value="1"/>
</dbReference>
<evidence type="ECO:0000313" key="13">
    <source>
        <dbReference type="Ensembl" id="ENSAPLP00020014987.1"/>
    </source>
</evidence>
<keyword evidence="5 11" id="KW-1015">Disulfide bond</keyword>
<feature type="disulfide bond" evidence="11">
    <location>
        <begin position="269"/>
        <end position="330"/>
    </location>
</feature>
<evidence type="ECO:0000256" key="4">
    <source>
        <dbReference type="ARBA" id="ARBA00022737"/>
    </source>
</evidence>
<feature type="disulfide bond" evidence="11">
    <location>
        <begin position="48"/>
        <end position="112"/>
    </location>
</feature>
<feature type="disulfide bond" evidence="11">
    <location>
        <begin position="256"/>
        <end position="320"/>
    </location>
</feature>
<dbReference type="GO" id="GO:0005615">
    <property type="term" value="C:extracellular space"/>
    <property type="evidence" value="ECO:0007669"/>
    <property type="project" value="TreeGrafter"/>
</dbReference>
<comment type="subcellular location">
    <subcellularLocation>
        <location evidence="1">Secreted</location>
    </subcellularLocation>
</comment>
<dbReference type="Pfam" id="PF00530">
    <property type="entry name" value="SRCR"/>
    <property type="match status" value="3"/>
</dbReference>
<accession>A0A8B9T2F8</accession>
<keyword evidence="6" id="KW-0675">Receptor</keyword>
<name>A0A8B9T2F8_ANAPL</name>
<feature type="disulfide bond" evidence="11">
    <location>
        <begin position="164"/>
        <end position="225"/>
    </location>
</feature>
<evidence type="ECO:0000256" key="9">
    <source>
        <dbReference type="ARBA" id="ARBA00064153"/>
    </source>
</evidence>
<feature type="disulfide bond" evidence="11">
    <location>
        <begin position="151"/>
        <end position="215"/>
    </location>
</feature>
<dbReference type="Proteomes" id="UP000694400">
    <property type="component" value="Chromosome 37"/>
</dbReference>